<comment type="cofactor">
    <cofactor evidence="9">
        <name>Mn(2+)</name>
        <dbReference type="ChEBI" id="CHEBI:29035"/>
    </cofactor>
    <text evidence="9">Binds 2 manganese ions per subunit.</text>
</comment>
<feature type="active site" description="Proton donor" evidence="9">
    <location>
        <position position="90"/>
    </location>
</feature>
<dbReference type="GO" id="GO:0030145">
    <property type="term" value="F:manganese ion binding"/>
    <property type="evidence" value="ECO:0007669"/>
    <property type="project" value="UniProtKB-UniRule"/>
</dbReference>
<gene>
    <name evidence="9" type="primary">mre11</name>
    <name evidence="12" type="ORF">EGH25_02580</name>
</gene>
<feature type="binding site" evidence="9">
    <location>
        <position position="13"/>
    </location>
    <ligand>
        <name>Mn(2+)</name>
        <dbReference type="ChEBI" id="CHEBI:29035"/>
        <label>1</label>
    </ligand>
</feature>
<dbReference type="GO" id="GO:0008408">
    <property type="term" value="F:3'-5' exonuclease activity"/>
    <property type="evidence" value="ECO:0007669"/>
    <property type="project" value="UniProtKB-UniRule"/>
</dbReference>
<feature type="binding site" evidence="9">
    <location>
        <position position="15"/>
    </location>
    <ligand>
        <name>Mn(2+)</name>
        <dbReference type="ChEBI" id="CHEBI:29035"/>
        <label>1</label>
    </ligand>
</feature>
<keyword evidence="8 9" id="KW-0464">Manganese</keyword>
<dbReference type="Pfam" id="PF00149">
    <property type="entry name" value="Metallophos"/>
    <property type="match status" value="1"/>
</dbReference>
<evidence type="ECO:0000256" key="2">
    <source>
        <dbReference type="ARBA" id="ARBA00022723"/>
    </source>
</evidence>
<dbReference type="GO" id="GO:0045027">
    <property type="term" value="F:DNA end binding"/>
    <property type="evidence" value="ECO:0007669"/>
    <property type="project" value="UniProtKB-UniRule"/>
</dbReference>
<evidence type="ECO:0000259" key="11">
    <source>
        <dbReference type="Pfam" id="PF00149"/>
    </source>
</evidence>
<comment type="function">
    <text evidence="9">Part of the Rad50/Mre11 complex, which is involved in the early steps of DNA double-strand break (DSB) repair. Mre11 binds to DSB ends and has both double-stranded 3'-5' exonuclease activity and single-stranded endonuclease activity.</text>
</comment>
<comment type="subunit">
    <text evidence="9">Homodimer. Forms a heterotetramer composed of two Mre11 subunits and two Rad50 subunits.</text>
</comment>
<evidence type="ECO:0000256" key="5">
    <source>
        <dbReference type="ARBA" id="ARBA00022801"/>
    </source>
</evidence>
<dbReference type="InterPro" id="IPR050535">
    <property type="entry name" value="DNA_Repair-Maintenance_Comp"/>
</dbReference>
<dbReference type="GO" id="GO:0004519">
    <property type="term" value="F:endonuclease activity"/>
    <property type="evidence" value="ECO:0007669"/>
    <property type="project" value="UniProtKB-UniRule"/>
</dbReference>
<evidence type="ECO:0000256" key="8">
    <source>
        <dbReference type="ARBA" id="ARBA00023211"/>
    </source>
</evidence>
<dbReference type="InterPro" id="IPR032885">
    <property type="entry name" value="Mre11_archaea-type"/>
</dbReference>
<comment type="caution">
    <text evidence="12">The sequence shown here is derived from an EMBL/GenBank/DDBJ whole genome shotgun (WGS) entry which is preliminary data.</text>
</comment>
<dbReference type="AlphaFoldDB" id="A0A9Q4C353"/>
<dbReference type="InterPro" id="IPR029052">
    <property type="entry name" value="Metallo-depent_PP-like"/>
</dbReference>
<evidence type="ECO:0000256" key="7">
    <source>
        <dbReference type="ARBA" id="ARBA00023204"/>
    </source>
</evidence>
<feature type="region of interest" description="Disordered" evidence="10">
    <location>
        <begin position="361"/>
        <end position="389"/>
    </location>
</feature>
<organism evidence="12 13">
    <name type="scientific">Halorutilus salinus</name>
    <dbReference type="NCBI Taxonomy" id="2487751"/>
    <lineage>
        <taxon>Archaea</taxon>
        <taxon>Methanobacteriati</taxon>
        <taxon>Methanobacteriota</taxon>
        <taxon>Stenosarchaea group</taxon>
        <taxon>Halobacteria</taxon>
        <taxon>Halorutilales</taxon>
        <taxon>Halorutilaceae</taxon>
        <taxon>Halorutilus</taxon>
    </lineage>
</organism>
<dbReference type="GO" id="GO:0006302">
    <property type="term" value="P:double-strand break repair"/>
    <property type="evidence" value="ECO:0007669"/>
    <property type="project" value="UniProtKB-UniRule"/>
</dbReference>
<dbReference type="EC" id="3.1.-.-" evidence="9"/>
<reference evidence="12" key="1">
    <citation type="submission" date="2022-09" db="EMBL/GenBank/DDBJ databases">
        <title>Haloadaptaus new haloarchaeum isolated from saline soil.</title>
        <authorList>
            <person name="Duran-Viseras A."/>
            <person name="Sanchez-Porro C."/>
            <person name="Ventosa A."/>
        </authorList>
    </citation>
    <scope>NUCLEOTIDE SEQUENCE</scope>
    <source>
        <strain evidence="12">F3-133</strain>
    </source>
</reference>
<keyword evidence="7 9" id="KW-0234">DNA repair</keyword>
<evidence type="ECO:0000256" key="1">
    <source>
        <dbReference type="ARBA" id="ARBA00022722"/>
    </source>
</evidence>
<keyword evidence="2 9" id="KW-0479">Metal-binding</keyword>
<sequence>MTGEPTRVLHTGDTHIGYRQYGSDDRRRDFLRAFERVVDDAIDEGYDVLVHAGDLFHSRSPRLDDVRETVELFRRLDDAGVEAIAVVGNHESKRDADWVDLLQDLGLVRRLGDEAVVVDGVAFYGVDHRPPSRFDASEIGFAPSPQDASHNVLVLHGLFEPFPFGDVSLEGFVESSDVDWDAFMLGDYHHPERDQVGGVVASYCGSTERASADEEEARGYNVFGFDDGVRMERRAIETRDFVTVEADLVEGGTDEVIERTRERDVDDAVVTVEVRGGSDAPVVQSEVEESLLGRGAVVARVNDRRDKDEDETTEVEFADPDSAVRERVDEMELTDAGREIDAVVRDKNVARTRIAEEIEESVEGFLDADGDEDGMEDGKPEQSTLGDVS</sequence>
<evidence type="ECO:0000256" key="6">
    <source>
        <dbReference type="ARBA" id="ARBA00022839"/>
    </source>
</evidence>
<dbReference type="InterPro" id="IPR041796">
    <property type="entry name" value="Mre11_N"/>
</dbReference>
<evidence type="ECO:0000313" key="13">
    <source>
        <dbReference type="Proteomes" id="UP001149411"/>
    </source>
</evidence>
<feature type="binding site" evidence="9">
    <location>
        <position position="89"/>
    </location>
    <ligand>
        <name>Mn(2+)</name>
        <dbReference type="ChEBI" id="CHEBI:29035"/>
        <label>2</label>
    </ligand>
</feature>
<evidence type="ECO:0000256" key="9">
    <source>
        <dbReference type="HAMAP-Rule" id="MF_02044"/>
    </source>
</evidence>
<dbReference type="Proteomes" id="UP001149411">
    <property type="component" value="Unassembled WGS sequence"/>
</dbReference>
<keyword evidence="5 9" id="KW-0378">Hydrolase</keyword>
<keyword evidence="13" id="KW-1185">Reference proteome</keyword>
<dbReference type="SUPFAM" id="SSF56300">
    <property type="entry name" value="Metallo-dependent phosphatases"/>
    <property type="match status" value="1"/>
</dbReference>
<keyword evidence="4 9" id="KW-0227">DNA damage</keyword>
<feature type="binding site" evidence="9">
    <location>
        <position position="54"/>
    </location>
    <ligand>
        <name>Mn(2+)</name>
        <dbReference type="ChEBI" id="CHEBI:29035"/>
        <label>1</label>
    </ligand>
</feature>
<dbReference type="RefSeq" id="WP_266085962.1">
    <property type="nucleotide sequence ID" value="NZ_RKLV01000002.1"/>
</dbReference>
<feature type="compositionally biased region" description="Acidic residues" evidence="10">
    <location>
        <begin position="361"/>
        <end position="375"/>
    </location>
</feature>
<dbReference type="PANTHER" id="PTHR30337">
    <property type="entry name" value="COMPONENT OF ATP-DEPENDENT DSDNA EXONUCLEASE"/>
    <property type="match status" value="1"/>
</dbReference>
<evidence type="ECO:0000256" key="10">
    <source>
        <dbReference type="SAM" id="MobiDB-lite"/>
    </source>
</evidence>
<name>A0A9Q4C353_9EURY</name>
<feature type="domain" description="Calcineurin-like phosphoesterase" evidence="11">
    <location>
        <begin position="7"/>
        <end position="185"/>
    </location>
</feature>
<proteinExistence type="inferred from homology"/>
<protein>
    <recommendedName>
        <fullName evidence="9">DNA double-strand break repair protein Mre11</fullName>
        <ecNumber evidence="9">3.1.-.-</ecNumber>
    </recommendedName>
</protein>
<keyword evidence="6 9" id="KW-0269">Exonuclease</keyword>
<comment type="activity regulation">
    <text evidence="9">Nuclease activity is regulated by Rad50.</text>
</comment>
<dbReference type="GO" id="GO:0000403">
    <property type="term" value="F:Y-form DNA binding"/>
    <property type="evidence" value="ECO:0007669"/>
    <property type="project" value="UniProtKB-UniRule"/>
</dbReference>
<feature type="binding site" evidence="9">
    <location>
        <position position="189"/>
    </location>
    <ligand>
        <name>Mn(2+)</name>
        <dbReference type="ChEBI" id="CHEBI:29035"/>
        <label>1</label>
    </ligand>
</feature>
<comment type="similarity">
    <text evidence="9">Belongs to the MRE11/RAD32 family.</text>
</comment>
<dbReference type="InterPro" id="IPR004843">
    <property type="entry name" value="Calcineurin-like_PHP"/>
</dbReference>
<comment type="caution">
    <text evidence="9">Lacks conserved residue(s) required for the propagation of feature annotation.</text>
</comment>
<dbReference type="EMBL" id="RKLV01000002">
    <property type="protein sequence ID" value="MCX2818237.1"/>
    <property type="molecule type" value="Genomic_DNA"/>
</dbReference>
<evidence type="ECO:0000313" key="12">
    <source>
        <dbReference type="EMBL" id="MCX2818237.1"/>
    </source>
</evidence>
<accession>A0A9Q4C353</accession>
<dbReference type="HAMAP" id="MF_02044">
    <property type="entry name" value="Mre11"/>
    <property type="match status" value="1"/>
</dbReference>
<dbReference type="Gene3D" id="3.60.21.10">
    <property type="match status" value="1"/>
</dbReference>
<evidence type="ECO:0000256" key="3">
    <source>
        <dbReference type="ARBA" id="ARBA00022759"/>
    </source>
</evidence>
<feature type="binding site" evidence="9">
    <location>
        <position position="54"/>
    </location>
    <ligand>
        <name>Mn(2+)</name>
        <dbReference type="ChEBI" id="CHEBI:29035"/>
        <label>2</label>
    </ligand>
</feature>
<dbReference type="CDD" id="cd00840">
    <property type="entry name" value="MPP_Mre11_N"/>
    <property type="match status" value="1"/>
</dbReference>
<keyword evidence="3 9" id="KW-0255">Endonuclease</keyword>
<keyword evidence="1 9" id="KW-0540">Nuclease</keyword>
<evidence type="ECO:0000256" key="4">
    <source>
        <dbReference type="ARBA" id="ARBA00022763"/>
    </source>
</evidence>
<dbReference type="PANTHER" id="PTHR30337:SF0">
    <property type="entry name" value="NUCLEASE SBCCD SUBUNIT D"/>
    <property type="match status" value="1"/>
</dbReference>
<feature type="binding site" evidence="9">
    <location>
        <position position="156"/>
    </location>
    <ligand>
        <name>Mn(2+)</name>
        <dbReference type="ChEBI" id="CHEBI:29035"/>
        <label>2</label>
    </ligand>
</feature>